<keyword evidence="2" id="KW-1185">Reference proteome</keyword>
<proteinExistence type="predicted"/>
<reference evidence="1 2" key="1">
    <citation type="submission" date="2024-10" db="EMBL/GenBank/DDBJ databases">
        <title>The Natural Products Discovery Center: Release of the First 8490 Sequenced Strains for Exploring Actinobacteria Biosynthetic Diversity.</title>
        <authorList>
            <person name="Kalkreuter E."/>
            <person name="Kautsar S.A."/>
            <person name="Yang D."/>
            <person name="Bader C.D."/>
            <person name="Teijaro C.N."/>
            <person name="Fluegel L."/>
            <person name="Davis C.M."/>
            <person name="Simpson J.R."/>
            <person name="Lauterbach L."/>
            <person name="Steele A.D."/>
            <person name="Gui C."/>
            <person name="Meng S."/>
            <person name="Li G."/>
            <person name="Viehrig K."/>
            <person name="Ye F."/>
            <person name="Su P."/>
            <person name="Kiefer A.F."/>
            <person name="Nichols A."/>
            <person name="Cepeda A.J."/>
            <person name="Yan W."/>
            <person name="Fan B."/>
            <person name="Jiang Y."/>
            <person name="Adhikari A."/>
            <person name="Zheng C.-J."/>
            <person name="Schuster L."/>
            <person name="Cowan T.M."/>
            <person name="Smanski M.J."/>
            <person name="Chevrette M.G."/>
            <person name="De Carvalho L.P.S."/>
            <person name="Shen B."/>
        </authorList>
    </citation>
    <scope>NUCLEOTIDE SEQUENCE [LARGE SCALE GENOMIC DNA]</scope>
    <source>
        <strain evidence="1 2">NPDC050545</strain>
    </source>
</reference>
<sequence>MMAPELPREIYYVKGGRHARPYANVAHLKSALKTRWAGYGTGLEIFVAVITDKLADWPDGWINVTNEFLDDSGRPKW</sequence>
<protein>
    <submittedName>
        <fullName evidence="1">Uncharacterized protein</fullName>
    </submittedName>
</protein>
<evidence type="ECO:0000313" key="1">
    <source>
        <dbReference type="EMBL" id="MFI6495940.1"/>
    </source>
</evidence>
<organism evidence="1 2">
    <name type="scientific">Nonomuraea typhae</name>
    <dbReference type="NCBI Taxonomy" id="2603600"/>
    <lineage>
        <taxon>Bacteria</taxon>
        <taxon>Bacillati</taxon>
        <taxon>Actinomycetota</taxon>
        <taxon>Actinomycetes</taxon>
        <taxon>Streptosporangiales</taxon>
        <taxon>Streptosporangiaceae</taxon>
        <taxon>Nonomuraea</taxon>
    </lineage>
</organism>
<gene>
    <name evidence="1" type="ORF">ACIBG2_01065</name>
</gene>
<dbReference type="RefSeq" id="WP_397077752.1">
    <property type="nucleotide sequence ID" value="NZ_JBITGY010000001.1"/>
</dbReference>
<dbReference type="EMBL" id="JBITGY010000001">
    <property type="protein sequence ID" value="MFI6495940.1"/>
    <property type="molecule type" value="Genomic_DNA"/>
</dbReference>
<accession>A0ABW7YJ63</accession>
<name>A0ABW7YJ63_9ACTN</name>
<dbReference type="Proteomes" id="UP001612741">
    <property type="component" value="Unassembled WGS sequence"/>
</dbReference>
<comment type="caution">
    <text evidence="1">The sequence shown here is derived from an EMBL/GenBank/DDBJ whole genome shotgun (WGS) entry which is preliminary data.</text>
</comment>
<evidence type="ECO:0000313" key="2">
    <source>
        <dbReference type="Proteomes" id="UP001612741"/>
    </source>
</evidence>